<organism evidence="11 13">
    <name type="scientific">Agathobacter rectalis</name>
    <dbReference type="NCBI Taxonomy" id="39491"/>
    <lineage>
        <taxon>Bacteria</taxon>
        <taxon>Bacillati</taxon>
        <taxon>Bacillota</taxon>
        <taxon>Clostridia</taxon>
        <taxon>Lachnospirales</taxon>
        <taxon>Lachnospiraceae</taxon>
        <taxon>Agathobacter</taxon>
    </lineage>
</organism>
<evidence type="ECO:0000313" key="13">
    <source>
        <dbReference type="Proteomes" id="UP000266066"/>
    </source>
</evidence>
<evidence type="ECO:0000313" key="12">
    <source>
        <dbReference type="EMBL" id="RGT83197.1"/>
    </source>
</evidence>
<dbReference type="Proteomes" id="UP000266066">
    <property type="component" value="Unassembled WGS sequence"/>
</dbReference>
<dbReference type="CDD" id="cd01651">
    <property type="entry name" value="RT_G2_intron"/>
    <property type="match status" value="1"/>
</dbReference>
<keyword evidence="1 9" id="KW-0540">Nuclease</keyword>
<dbReference type="GO" id="GO:0051607">
    <property type="term" value="P:defense response to virus"/>
    <property type="evidence" value="ECO:0007669"/>
    <property type="project" value="UniProtKB-UniRule"/>
</dbReference>
<feature type="domain" description="Reverse transcriptase" evidence="10">
    <location>
        <begin position="41"/>
        <end position="268"/>
    </location>
</feature>
<evidence type="ECO:0000256" key="9">
    <source>
        <dbReference type="HAMAP-Rule" id="MF_01470"/>
    </source>
</evidence>
<dbReference type="InterPro" id="IPR019858">
    <property type="entry name" value="CRISPR-assoc_Cas1_HMARI/TNEAP"/>
</dbReference>
<keyword evidence="5 9" id="KW-0460">Magnesium</keyword>
<dbReference type="HAMAP" id="MF_01470">
    <property type="entry name" value="Cas1"/>
    <property type="match status" value="1"/>
</dbReference>
<evidence type="ECO:0000256" key="2">
    <source>
        <dbReference type="ARBA" id="ARBA00022723"/>
    </source>
</evidence>
<comment type="similarity">
    <text evidence="9">Belongs to the CRISPR-associated endonuclease Cas1 family.</text>
</comment>
<sequence>MYFKDEDFEKSIKILHQKKNSCGIDNVFINQFDEFWQFNKDTIISQINSNAYKPSAVMLEEIVTKTGKKRLISRYTCTDRVILDILKRRLVPIFDKTFSDYSYAYRENKGVYEAVKNAAKLIESGKKYVAEIDIKDFFENINLQRLEHYLALKISDKDMNQLLHRYLYIFTVVDDKKTRKTQGIIQGSSLSPLFSNVYMADFDKYLESKYSFCRFSDNINIYCASEEEAYKAFNDVTHWLQGKLGLKYNHDKSGVYPSLDRRYLGYDFKWQRGTNTVSVCRHNYEKPNYFGSWHCSAIQKIDRNYHIINDGVLNKKDFTILIENDEHKMYIPIETCTSINIYSNVILGSSFLQFINSRGLNVNIFDKYGNFIGSFHSEHHYKRSVTLLKQASIYNDERVRLMICVKIETASLHNQRENLRYFNKHRPSGTLKSAIEYMSNCIVEMKQSKSVNQLLTIEARAKQKYLQTFDEMISDDRFKFDKRTRRPPLNEVNAMISFGNTFIYRRIANEIYRTALDIRIGFVHAANSRSESLNLDIAEIFKPIIVDRTIFTVIHNLQINNRDHFEKEDNGGIYLNNAGKRIFIRELEYKLSSKISIDGQKLTYDKLMKAEVYKIVKFVQDNEKYKPFKYT</sequence>
<evidence type="ECO:0000313" key="14">
    <source>
        <dbReference type="Proteomes" id="UP000284296"/>
    </source>
</evidence>
<comment type="subunit">
    <text evidence="9">Homodimer, forms a heterotetramer with a Cas2 homodimer.</text>
</comment>
<dbReference type="EMBL" id="QRXG01000004">
    <property type="protein sequence ID" value="RGT83197.1"/>
    <property type="molecule type" value="Genomic_DNA"/>
</dbReference>
<dbReference type="InterPro" id="IPR042206">
    <property type="entry name" value="CRISPR-assoc_Cas1_C"/>
</dbReference>
<reference evidence="13 14" key="1">
    <citation type="submission" date="2018-08" db="EMBL/GenBank/DDBJ databases">
        <title>A genome reference for cultivated species of the human gut microbiota.</title>
        <authorList>
            <person name="Zou Y."/>
            <person name="Xue W."/>
            <person name="Luo G."/>
        </authorList>
    </citation>
    <scope>NUCLEOTIDE SEQUENCE [LARGE SCALE GENOMIC DNA]</scope>
    <source>
        <strain evidence="12 14">AF18-16LB</strain>
        <strain evidence="11 13">AF25-15</strain>
    </source>
</reference>
<dbReference type="Pfam" id="PF00078">
    <property type="entry name" value="RVT_1"/>
    <property type="match status" value="1"/>
</dbReference>
<dbReference type="Gene3D" id="1.20.120.920">
    <property type="entry name" value="CRISPR-associated endonuclease Cas1, C-terminal domain"/>
    <property type="match status" value="1"/>
</dbReference>
<evidence type="ECO:0000256" key="8">
    <source>
        <dbReference type="ARBA" id="ARBA00023211"/>
    </source>
</evidence>
<protein>
    <recommendedName>
        <fullName evidence="9">CRISPR-associated endonuclease Cas1</fullName>
        <ecNumber evidence="9">3.1.-.-</ecNumber>
    </recommendedName>
</protein>
<dbReference type="InterPro" id="IPR042211">
    <property type="entry name" value="CRISPR-assoc_Cas1_N"/>
</dbReference>
<evidence type="ECO:0000256" key="7">
    <source>
        <dbReference type="ARBA" id="ARBA00023125"/>
    </source>
</evidence>
<comment type="cofactor">
    <cofactor evidence="9">
        <name>Mg(2+)</name>
        <dbReference type="ChEBI" id="CHEBI:18420"/>
    </cofactor>
    <cofactor evidence="9">
        <name>Mn(2+)</name>
        <dbReference type="ChEBI" id="CHEBI:29035"/>
    </cofactor>
</comment>
<keyword evidence="2 9" id="KW-0479">Metal-binding</keyword>
<evidence type="ECO:0000256" key="1">
    <source>
        <dbReference type="ARBA" id="ARBA00022722"/>
    </source>
</evidence>
<dbReference type="InterPro" id="IPR000477">
    <property type="entry name" value="RT_dom"/>
</dbReference>
<dbReference type="Proteomes" id="UP000284296">
    <property type="component" value="Unassembled WGS sequence"/>
</dbReference>
<dbReference type="GO" id="GO:0004520">
    <property type="term" value="F:DNA endonuclease activity"/>
    <property type="evidence" value="ECO:0007669"/>
    <property type="project" value="InterPro"/>
</dbReference>
<dbReference type="AlphaFoldDB" id="A0A395UYG0"/>
<dbReference type="GO" id="GO:0043571">
    <property type="term" value="P:maintenance of CRISPR repeat elements"/>
    <property type="evidence" value="ECO:0007669"/>
    <property type="project" value="UniProtKB-UniRule"/>
</dbReference>
<feature type="binding site" evidence="9">
    <location>
        <position position="524"/>
    </location>
    <ligand>
        <name>Mn(2+)</name>
        <dbReference type="ChEBI" id="CHEBI:29035"/>
    </ligand>
</feature>
<keyword evidence="4 9" id="KW-0378">Hydrolase</keyword>
<dbReference type="EC" id="3.1.-.-" evidence="9"/>
<dbReference type="PANTHER" id="PTHR43219:SF1">
    <property type="entry name" value="CRISPR-ASSOCIATED ENDONUCLEASE CAS1"/>
    <property type="match status" value="1"/>
</dbReference>
<dbReference type="PROSITE" id="PS50878">
    <property type="entry name" value="RT_POL"/>
    <property type="match status" value="1"/>
</dbReference>
<accession>A0A395UYG0</accession>
<comment type="caution">
    <text evidence="11">The sequence shown here is derived from an EMBL/GenBank/DDBJ whole genome shotgun (WGS) entry which is preliminary data.</text>
</comment>
<dbReference type="SUPFAM" id="SSF56672">
    <property type="entry name" value="DNA/RNA polymerases"/>
    <property type="match status" value="1"/>
</dbReference>
<gene>
    <name evidence="9 11" type="primary">cas1</name>
    <name evidence="12" type="ORF">DWX06_03975</name>
    <name evidence="11" type="ORF">DWY38_07580</name>
</gene>
<feature type="binding site" evidence="9">
    <location>
        <position position="539"/>
    </location>
    <ligand>
        <name>Mn(2+)</name>
        <dbReference type="ChEBI" id="CHEBI:29035"/>
    </ligand>
</feature>
<dbReference type="RefSeq" id="WP_118003845.1">
    <property type="nucleotide sequence ID" value="NZ_JAQDCR010000004.1"/>
</dbReference>
<dbReference type="GO" id="GO:0003677">
    <property type="term" value="F:DNA binding"/>
    <property type="evidence" value="ECO:0007669"/>
    <property type="project" value="UniProtKB-KW"/>
</dbReference>
<evidence type="ECO:0000256" key="4">
    <source>
        <dbReference type="ARBA" id="ARBA00022801"/>
    </source>
</evidence>
<feature type="binding site" evidence="9">
    <location>
        <position position="458"/>
    </location>
    <ligand>
        <name>Mn(2+)</name>
        <dbReference type="ChEBI" id="CHEBI:29035"/>
    </ligand>
</feature>
<keyword evidence="7 9" id="KW-0238">DNA-binding</keyword>
<comment type="function">
    <text evidence="9">CRISPR (clustered regularly interspaced short palindromic repeat), is an adaptive immune system that provides protection against mobile genetic elements (viruses, transposable elements and conjugative plasmids). CRISPR clusters contain spacers, sequences complementary to antecedent mobile elements, and target invading nucleic acids. CRISPR clusters are transcribed and processed into CRISPR RNA (crRNA). Acts as a dsDNA endonuclease. Involved in the integration of spacer DNA into the CRISPR cassette.</text>
</comment>
<name>A0A395UYG0_9FIRM</name>
<evidence type="ECO:0000256" key="6">
    <source>
        <dbReference type="ARBA" id="ARBA00023118"/>
    </source>
</evidence>
<evidence type="ECO:0000313" key="11">
    <source>
        <dbReference type="EMBL" id="RGR54906.1"/>
    </source>
</evidence>
<evidence type="ECO:0000256" key="5">
    <source>
        <dbReference type="ARBA" id="ARBA00022842"/>
    </source>
</evidence>
<dbReference type="EMBL" id="QRUJ01000006">
    <property type="protein sequence ID" value="RGR54906.1"/>
    <property type="molecule type" value="Genomic_DNA"/>
</dbReference>
<dbReference type="Gene3D" id="3.100.10.20">
    <property type="entry name" value="CRISPR-associated endonuclease Cas1, N-terminal domain"/>
    <property type="match status" value="1"/>
</dbReference>
<keyword evidence="6 9" id="KW-0051">Antiviral defense</keyword>
<keyword evidence="3 9" id="KW-0255">Endonuclease</keyword>
<dbReference type="InterPro" id="IPR002729">
    <property type="entry name" value="CRISPR-assoc_Cas1"/>
</dbReference>
<keyword evidence="8 9" id="KW-0464">Manganese</keyword>
<evidence type="ECO:0000256" key="3">
    <source>
        <dbReference type="ARBA" id="ARBA00022759"/>
    </source>
</evidence>
<dbReference type="GO" id="GO:0016787">
    <property type="term" value="F:hydrolase activity"/>
    <property type="evidence" value="ECO:0007669"/>
    <property type="project" value="UniProtKB-KW"/>
</dbReference>
<evidence type="ECO:0000259" key="10">
    <source>
        <dbReference type="PROSITE" id="PS50878"/>
    </source>
</evidence>
<dbReference type="GO" id="GO:0046872">
    <property type="term" value="F:metal ion binding"/>
    <property type="evidence" value="ECO:0007669"/>
    <property type="project" value="UniProtKB-UniRule"/>
</dbReference>
<dbReference type="InterPro" id="IPR043502">
    <property type="entry name" value="DNA/RNA_pol_sf"/>
</dbReference>
<dbReference type="NCBIfam" id="TIGR00287">
    <property type="entry name" value="cas1"/>
    <property type="match status" value="1"/>
</dbReference>
<dbReference type="PANTHER" id="PTHR43219">
    <property type="entry name" value="CRISPR-ASSOCIATED ENDONUCLEASE CAS1"/>
    <property type="match status" value="1"/>
</dbReference>
<dbReference type="Pfam" id="PF01867">
    <property type="entry name" value="Cas_Cas1"/>
    <property type="match status" value="1"/>
</dbReference>
<proteinExistence type="inferred from homology"/>